<dbReference type="Proteomes" id="UP000176288">
    <property type="component" value="Chromosome"/>
</dbReference>
<dbReference type="OrthoDB" id="7619731at2"/>
<evidence type="ECO:0000313" key="1">
    <source>
        <dbReference type="EMBL" id="AOZ72078.1"/>
    </source>
</evidence>
<dbReference type="EMBL" id="CP017812">
    <property type="protein sequence ID" value="AOZ72078.1"/>
    <property type="molecule type" value="Genomic_DNA"/>
</dbReference>
<proteinExistence type="predicted"/>
<sequence length="247" mass="27516">MSTNNTSDLSWQELVELLASPDPKIRDGWALETLAEGVLTGRWKQAEAEILDAAIRMLSHPQIQGRAFAPLLLCWLMQTGVKDRKIFDACSHWYLTETDERGYDQTLGWLHSIAHGADALGYCAQYQIATGEEVLAIFARKISGSKTVWQGGENERIVAAITRTLHFQPQTDSDAFFHALPTNLLPQLDPREPNAPLQINLKTVLSTWYLCIVEGAKVDDQKVHIANSKNLKAKIIASLQVVAGWLI</sequence>
<dbReference type="KEGG" id="avu:BK816_01185"/>
<evidence type="ECO:0000313" key="2">
    <source>
        <dbReference type="Proteomes" id="UP000176288"/>
    </source>
</evidence>
<evidence type="ECO:0008006" key="3">
    <source>
        <dbReference type="Google" id="ProtNLM"/>
    </source>
</evidence>
<dbReference type="InterPro" id="IPR021247">
    <property type="entry name" value="DUF2785"/>
</dbReference>
<organism evidence="1 2">
    <name type="scientific">Boudabousia tangfeifanii</name>
    <dbReference type="NCBI Taxonomy" id="1912795"/>
    <lineage>
        <taxon>Bacteria</taxon>
        <taxon>Bacillati</taxon>
        <taxon>Actinomycetota</taxon>
        <taxon>Actinomycetes</taxon>
        <taxon>Actinomycetales</taxon>
        <taxon>Actinomycetaceae</taxon>
        <taxon>Boudabousia</taxon>
    </lineage>
</organism>
<gene>
    <name evidence="1" type="ORF">BK816_01185</name>
</gene>
<protein>
    <recommendedName>
        <fullName evidence="3">DUF2785 domain-containing protein</fullName>
    </recommendedName>
</protein>
<keyword evidence="2" id="KW-1185">Reference proteome</keyword>
<accession>A0A1D9MIQ3</accession>
<reference evidence="1 2" key="1">
    <citation type="submission" date="2016-10" db="EMBL/GenBank/DDBJ databases">
        <title>Actinomyces aegypiusis sp. nov., isolated from the Aegypius monachus in Qinghai Tibet Plateau China.</title>
        <authorList>
            <person name="Wang Y."/>
        </authorList>
    </citation>
    <scope>NUCLEOTIDE SEQUENCE [LARGE SCALE GENOMIC DNA]</scope>
    <source>
        <strain evidence="1 2">VUL4_3</strain>
    </source>
</reference>
<dbReference type="AlphaFoldDB" id="A0A1D9MIQ3"/>
<dbReference type="RefSeq" id="WP_071163544.1">
    <property type="nucleotide sequence ID" value="NZ_CP017812.1"/>
</dbReference>
<name>A0A1D9MIQ3_9ACTO</name>
<dbReference type="Pfam" id="PF10978">
    <property type="entry name" value="DUF2785"/>
    <property type="match status" value="1"/>
</dbReference>